<evidence type="ECO:0000256" key="1">
    <source>
        <dbReference type="SAM" id="MobiDB-lite"/>
    </source>
</evidence>
<accession>A0A803NMU6</accession>
<feature type="region of interest" description="Disordered" evidence="1">
    <location>
        <begin position="27"/>
        <end position="47"/>
    </location>
</feature>
<keyword evidence="3" id="KW-1185">Reference proteome</keyword>
<name>A0A803NMU6_CANSA</name>
<dbReference type="EnsemblPlants" id="evm.model.01.2841">
    <property type="protein sequence ID" value="cds.evm.model.01.2841"/>
    <property type="gene ID" value="evm.TU.01.2841"/>
</dbReference>
<dbReference type="Gramene" id="evm.model.01.2841">
    <property type="protein sequence ID" value="cds.evm.model.01.2841"/>
    <property type="gene ID" value="evm.TU.01.2841"/>
</dbReference>
<protein>
    <submittedName>
        <fullName evidence="2">Uncharacterized protein</fullName>
    </submittedName>
</protein>
<dbReference type="AlphaFoldDB" id="A0A803NMU6"/>
<sequence length="116" mass="12629">MILTRKNVSTETQDSMAVNLNVYVPLTSDNSANPAQPPRANPSAGFQQVSPVNVRQDLTNVRQVPINAGQPAQSTTGVPLTRATPRYTLEKLDLDLANLVSTNPMLTWGMILSWPD</sequence>
<dbReference type="EMBL" id="UZAU01000081">
    <property type="status" value="NOT_ANNOTATED_CDS"/>
    <property type="molecule type" value="Genomic_DNA"/>
</dbReference>
<reference evidence="2" key="1">
    <citation type="submission" date="2018-11" db="EMBL/GenBank/DDBJ databases">
        <authorList>
            <person name="Grassa J C."/>
        </authorList>
    </citation>
    <scope>NUCLEOTIDE SEQUENCE [LARGE SCALE GENOMIC DNA]</scope>
</reference>
<reference evidence="2" key="2">
    <citation type="submission" date="2021-03" db="UniProtKB">
        <authorList>
            <consortium name="EnsemblPlants"/>
        </authorList>
    </citation>
    <scope>IDENTIFICATION</scope>
</reference>
<evidence type="ECO:0000313" key="3">
    <source>
        <dbReference type="Proteomes" id="UP000596661"/>
    </source>
</evidence>
<evidence type="ECO:0000313" key="2">
    <source>
        <dbReference type="EnsemblPlants" id="cds.evm.model.01.2841"/>
    </source>
</evidence>
<organism evidence="2 3">
    <name type="scientific">Cannabis sativa</name>
    <name type="common">Hemp</name>
    <name type="synonym">Marijuana</name>
    <dbReference type="NCBI Taxonomy" id="3483"/>
    <lineage>
        <taxon>Eukaryota</taxon>
        <taxon>Viridiplantae</taxon>
        <taxon>Streptophyta</taxon>
        <taxon>Embryophyta</taxon>
        <taxon>Tracheophyta</taxon>
        <taxon>Spermatophyta</taxon>
        <taxon>Magnoliopsida</taxon>
        <taxon>eudicotyledons</taxon>
        <taxon>Gunneridae</taxon>
        <taxon>Pentapetalae</taxon>
        <taxon>rosids</taxon>
        <taxon>fabids</taxon>
        <taxon>Rosales</taxon>
        <taxon>Cannabaceae</taxon>
        <taxon>Cannabis</taxon>
    </lineage>
</organism>
<proteinExistence type="predicted"/>
<dbReference type="Proteomes" id="UP000596661">
    <property type="component" value="Chromosome 1"/>
</dbReference>